<protein>
    <recommendedName>
        <fullName evidence="6">HAT C-terminal dimerisation domain-containing protein</fullName>
    </recommendedName>
</protein>
<keyword evidence="9" id="KW-1185">Reference proteome</keyword>
<gene>
    <name evidence="7" type="ORF">ACEWY4_006002</name>
    <name evidence="8" type="ORF">ACEWY4_006009</name>
</gene>
<dbReference type="Proteomes" id="UP001591681">
    <property type="component" value="Unassembled WGS sequence"/>
</dbReference>
<dbReference type="PANTHER" id="PTHR46481">
    <property type="entry name" value="ZINC FINGER BED DOMAIN-CONTAINING PROTEIN 4"/>
    <property type="match status" value="1"/>
</dbReference>
<dbReference type="InterPro" id="IPR012337">
    <property type="entry name" value="RNaseH-like_sf"/>
</dbReference>
<evidence type="ECO:0000256" key="3">
    <source>
        <dbReference type="ARBA" id="ARBA00022771"/>
    </source>
</evidence>
<dbReference type="GO" id="GO:0008270">
    <property type="term" value="F:zinc ion binding"/>
    <property type="evidence" value="ECO:0007669"/>
    <property type="project" value="UniProtKB-KW"/>
</dbReference>
<proteinExistence type="predicted"/>
<name>A0ABD1KC91_9TELE</name>
<dbReference type="GO" id="GO:0005634">
    <property type="term" value="C:nucleus"/>
    <property type="evidence" value="ECO:0007669"/>
    <property type="project" value="UniProtKB-SubCell"/>
</dbReference>
<evidence type="ECO:0000256" key="1">
    <source>
        <dbReference type="ARBA" id="ARBA00004123"/>
    </source>
</evidence>
<dbReference type="AlphaFoldDB" id="A0ABD1KC91"/>
<evidence type="ECO:0000313" key="7">
    <source>
        <dbReference type="EMBL" id="KAL2096795.1"/>
    </source>
</evidence>
<evidence type="ECO:0000256" key="5">
    <source>
        <dbReference type="ARBA" id="ARBA00023242"/>
    </source>
</evidence>
<dbReference type="PANTHER" id="PTHR46481:SF10">
    <property type="entry name" value="ZINC FINGER BED DOMAIN-CONTAINING PROTEIN 39"/>
    <property type="match status" value="1"/>
</dbReference>
<dbReference type="EMBL" id="JBHFQA010000006">
    <property type="protein sequence ID" value="KAL2096795.1"/>
    <property type="molecule type" value="Genomic_DNA"/>
</dbReference>
<evidence type="ECO:0000313" key="8">
    <source>
        <dbReference type="EMBL" id="KAL2096802.1"/>
    </source>
</evidence>
<keyword evidence="5" id="KW-0539">Nucleus</keyword>
<dbReference type="EMBL" id="JBHFQA010000006">
    <property type="protein sequence ID" value="KAL2096802.1"/>
    <property type="molecule type" value="Genomic_DNA"/>
</dbReference>
<dbReference type="InterPro" id="IPR052035">
    <property type="entry name" value="ZnF_BED_domain_contain"/>
</dbReference>
<organism evidence="8 9">
    <name type="scientific">Coilia grayii</name>
    <name type="common">Gray's grenadier anchovy</name>
    <dbReference type="NCBI Taxonomy" id="363190"/>
    <lineage>
        <taxon>Eukaryota</taxon>
        <taxon>Metazoa</taxon>
        <taxon>Chordata</taxon>
        <taxon>Craniata</taxon>
        <taxon>Vertebrata</taxon>
        <taxon>Euteleostomi</taxon>
        <taxon>Actinopterygii</taxon>
        <taxon>Neopterygii</taxon>
        <taxon>Teleostei</taxon>
        <taxon>Clupei</taxon>
        <taxon>Clupeiformes</taxon>
        <taxon>Clupeoidei</taxon>
        <taxon>Engraulidae</taxon>
        <taxon>Coilinae</taxon>
        <taxon>Coilia</taxon>
    </lineage>
</organism>
<evidence type="ECO:0000256" key="2">
    <source>
        <dbReference type="ARBA" id="ARBA00022723"/>
    </source>
</evidence>
<dbReference type="Pfam" id="PF05699">
    <property type="entry name" value="Dimer_Tnp_hAT"/>
    <property type="match status" value="1"/>
</dbReference>
<evidence type="ECO:0000313" key="9">
    <source>
        <dbReference type="Proteomes" id="UP001591681"/>
    </source>
</evidence>
<keyword evidence="4" id="KW-0862">Zinc</keyword>
<keyword evidence="3" id="KW-0863">Zinc-finger</keyword>
<sequence>MLIQNVATRWNSTFYMMKSLLENKHALAVFATEHALPARASLTVHQWGLTEKLVTLLAPFEELTKQISSHSSSTADVIPSVVALKRLLSKETEADSGVRTTKSALLEAVHGYLSEPPIPRDQDPLHYWASNHARYPDLALAARKYLSAPPTSVDSKRLFSAASDVVDDKRNRILSDVLIPTRVMESQTAESHTEFASSLQAKLEVAFVDSGDVPGLTYRITNFFDPDEQQQCRTLAKVTCWLLLRGLVLRRLLCHLALHNVCFPHNRIKDHLPPLDMSHTWCFPHNRIKDHLPPLDMSHTWFDSSLQQAAGQLHHQPQ</sequence>
<dbReference type="InterPro" id="IPR008906">
    <property type="entry name" value="HATC_C_dom"/>
</dbReference>
<comment type="caution">
    <text evidence="8">The sequence shown here is derived from an EMBL/GenBank/DDBJ whole genome shotgun (WGS) entry which is preliminary data.</text>
</comment>
<feature type="domain" description="HAT C-terminal dimerisation" evidence="6">
    <location>
        <begin position="111"/>
        <end position="176"/>
    </location>
</feature>
<keyword evidence="2" id="KW-0479">Metal-binding</keyword>
<comment type="subcellular location">
    <subcellularLocation>
        <location evidence="1">Nucleus</location>
    </subcellularLocation>
</comment>
<accession>A0ABD1KC91</accession>
<reference evidence="8 9" key="1">
    <citation type="submission" date="2024-09" db="EMBL/GenBank/DDBJ databases">
        <title>A chromosome-level genome assembly of Gray's grenadier anchovy, Coilia grayii.</title>
        <authorList>
            <person name="Fu Z."/>
        </authorList>
    </citation>
    <scope>NUCLEOTIDE SEQUENCE [LARGE SCALE GENOMIC DNA]</scope>
    <source>
        <strain evidence="8">G4</strain>
        <tissue evidence="8">Muscle</tissue>
    </source>
</reference>
<evidence type="ECO:0000259" key="6">
    <source>
        <dbReference type="Pfam" id="PF05699"/>
    </source>
</evidence>
<dbReference type="SUPFAM" id="SSF53098">
    <property type="entry name" value="Ribonuclease H-like"/>
    <property type="match status" value="1"/>
</dbReference>
<evidence type="ECO:0000256" key="4">
    <source>
        <dbReference type="ARBA" id="ARBA00022833"/>
    </source>
</evidence>